<gene>
    <name evidence="2" type="ORF">DES51_1262</name>
</gene>
<evidence type="ECO:0000256" key="1">
    <source>
        <dbReference type="SAM" id="Phobius"/>
    </source>
</evidence>
<feature type="transmembrane region" description="Helical" evidence="1">
    <location>
        <begin position="250"/>
        <end position="270"/>
    </location>
</feature>
<evidence type="ECO:0000313" key="2">
    <source>
        <dbReference type="EMBL" id="PXX74083.1"/>
    </source>
</evidence>
<comment type="caution">
    <text evidence="2">The sequence shown here is derived from an EMBL/GenBank/DDBJ whole genome shotgun (WGS) entry which is preliminary data.</text>
</comment>
<protein>
    <submittedName>
        <fullName evidence="2">Uncharacterized protein</fullName>
    </submittedName>
</protein>
<feature type="transmembrane region" description="Helical" evidence="1">
    <location>
        <begin position="202"/>
        <end position="221"/>
    </location>
</feature>
<reference evidence="2 3" key="1">
    <citation type="submission" date="2018-05" db="EMBL/GenBank/DDBJ databases">
        <title>Genomic Encyclopedia of Type Strains, Phase IV (KMG-IV): sequencing the most valuable type-strain genomes for metagenomic binning, comparative biology and taxonomic classification.</title>
        <authorList>
            <person name="Goeker M."/>
        </authorList>
    </citation>
    <scope>NUCLEOTIDE SEQUENCE [LARGE SCALE GENOMIC DNA]</scope>
    <source>
        <strain evidence="2 3">JC118</strain>
    </source>
</reference>
<name>A0A318KR18_9FIRM</name>
<keyword evidence="3" id="KW-1185">Reference proteome</keyword>
<proteinExistence type="predicted"/>
<keyword evidence="1" id="KW-0472">Membrane</keyword>
<feature type="transmembrane region" description="Helical" evidence="1">
    <location>
        <begin position="162"/>
        <end position="181"/>
    </location>
</feature>
<evidence type="ECO:0000313" key="3">
    <source>
        <dbReference type="Proteomes" id="UP000247612"/>
    </source>
</evidence>
<keyword evidence="1" id="KW-1133">Transmembrane helix</keyword>
<dbReference type="Proteomes" id="UP000247612">
    <property type="component" value="Unassembled WGS sequence"/>
</dbReference>
<keyword evidence="1" id="KW-0812">Transmembrane</keyword>
<sequence length="271" mass="31339">MKDLSRAILFISALLVLLLAIPRKVHTLKVDIINTEASYYVDVLADKNKVDGEMPEYYSRIKETDEDTFNDLCILKNYEFNGKVPLKMNGYTKGLHIPGSYYCENNGSCCILKSSSNMPAVVQLVLMDDNYQFFVSDPIYFTYNNNVVIDFNTMQVVNNRNLTIVSLLLLPISLTAIDFWLRFSRQKLKYDPYDIKPDRIVKLQDAFFNLCYLISMAFLIGNRLLPQYQNILAALCLSIALTIQSNTKKSYQLIFSVIYFIYILFGYFLLR</sequence>
<dbReference type="RefSeq" id="WP_022937195.1">
    <property type="nucleotide sequence ID" value="NZ_CABKRQ010000002.1"/>
</dbReference>
<dbReference type="EMBL" id="QJKH01000026">
    <property type="protein sequence ID" value="PXX74083.1"/>
    <property type="molecule type" value="Genomic_DNA"/>
</dbReference>
<organism evidence="2 3">
    <name type="scientific">Dielma fastidiosa</name>
    <dbReference type="NCBI Taxonomy" id="1034346"/>
    <lineage>
        <taxon>Bacteria</taxon>
        <taxon>Bacillati</taxon>
        <taxon>Bacillota</taxon>
        <taxon>Erysipelotrichia</taxon>
        <taxon>Erysipelotrichales</taxon>
        <taxon>Erysipelotrichaceae</taxon>
        <taxon>Dielma</taxon>
    </lineage>
</organism>
<dbReference type="AlphaFoldDB" id="A0A318KR18"/>
<accession>A0A318KR18</accession>